<evidence type="ECO:0000256" key="1">
    <source>
        <dbReference type="ARBA" id="ARBA00001957"/>
    </source>
</evidence>
<proteinExistence type="inferred from homology"/>
<dbReference type="InterPro" id="IPR036736">
    <property type="entry name" value="ACP-like_sf"/>
</dbReference>
<dbReference type="Proteomes" id="UP000654257">
    <property type="component" value="Unassembled WGS sequence"/>
</dbReference>
<dbReference type="PROSITE" id="PS00455">
    <property type="entry name" value="AMP_BINDING"/>
    <property type="match status" value="2"/>
</dbReference>
<dbReference type="GO" id="GO:0047527">
    <property type="term" value="F:2,3-dihydroxybenzoate-serine ligase activity"/>
    <property type="evidence" value="ECO:0007669"/>
    <property type="project" value="TreeGrafter"/>
</dbReference>
<evidence type="ECO:0000313" key="8">
    <source>
        <dbReference type="Proteomes" id="UP000654257"/>
    </source>
</evidence>
<dbReference type="PROSITE" id="PS00012">
    <property type="entry name" value="PHOSPHOPANTETHEINE"/>
    <property type="match status" value="2"/>
</dbReference>
<comment type="caution">
    <text evidence="7">The sequence shown here is derived from an EMBL/GenBank/DDBJ whole genome shotgun (WGS) entry which is preliminary data.</text>
</comment>
<dbReference type="SMART" id="SM00823">
    <property type="entry name" value="PKS_PP"/>
    <property type="match status" value="2"/>
</dbReference>
<dbReference type="GO" id="GO:0043041">
    <property type="term" value="P:amino acid activation for nonribosomal peptide biosynthetic process"/>
    <property type="evidence" value="ECO:0007669"/>
    <property type="project" value="TreeGrafter"/>
</dbReference>
<keyword evidence="8" id="KW-1185">Reference proteome</keyword>
<dbReference type="InterPro" id="IPR001242">
    <property type="entry name" value="Condensation_dom"/>
</dbReference>
<accession>A0A917CSK1</accession>
<dbReference type="FunFam" id="1.10.1200.10:FF:000005">
    <property type="entry name" value="Nonribosomal peptide synthetase 1"/>
    <property type="match status" value="1"/>
</dbReference>
<dbReference type="InterPro" id="IPR009081">
    <property type="entry name" value="PP-bd_ACP"/>
</dbReference>
<dbReference type="InterPro" id="IPR010071">
    <property type="entry name" value="AA_adenyl_dom"/>
</dbReference>
<reference evidence="7" key="2">
    <citation type="submission" date="2020-09" db="EMBL/GenBank/DDBJ databases">
        <authorList>
            <person name="Sun Q."/>
            <person name="Sedlacek I."/>
        </authorList>
    </citation>
    <scope>NUCLEOTIDE SEQUENCE</scope>
    <source>
        <strain evidence="7">CCM 7905</strain>
    </source>
</reference>
<evidence type="ECO:0000313" key="7">
    <source>
        <dbReference type="EMBL" id="GGF97249.1"/>
    </source>
</evidence>
<dbReference type="CDD" id="cd17646">
    <property type="entry name" value="A_NRPS_AB3403-like"/>
    <property type="match status" value="1"/>
</dbReference>
<dbReference type="SUPFAM" id="SSF52777">
    <property type="entry name" value="CoA-dependent acyltransferases"/>
    <property type="match status" value="6"/>
</dbReference>
<dbReference type="NCBIfam" id="TIGR01733">
    <property type="entry name" value="AA-adenyl-dom"/>
    <property type="match status" value="2"/>
</dbReference>
<dbReference type="InterPro" id="IPR042099">
    <property type="entry name" value="ANL_N_sf"/>
</dbReference>
<sequence>MEPDAGDPDYSLPNGAFPLSAAQRGIWFAQQLAGDVPISIAHYVDVPGPLDVQMLNDSLYTAGHEFGSGFLRLIEVDGQPYQYVDRSIEDALGYLDLRSEADPTAAAMEWMTREYSSPIDILADRLVVSWVLQLADEHFFWYSRIHHVATDGFGAMTMLQRATALYSAGADGVDPAPGTAVELQWLYTDDSKYRQSERFEKDRAYWAEKTASLPDPPSLADAMAAATSPAALAGGGIPTSLIERIDGRIAELGTGTAPLVVAAFAAYVARMTGADDTVLSLPVSGRTTAAVRRSGGMVSNVVPLRMQLPPECTVAAAVTQAQLELTGALRRQRYRHEDIRRDSVQAGGRQESGGGSSTHRGLFGPSVNIMLFHDELRLGSVYGSYNVLSTGPIEDLALNVYPGSDASSLRIDFEANPNRYDMERLQGHRDRFVRFLDDFVGAPVESAIGEIDPVTEAEREQFVPARGPESWPVRTFSEIIATAVAADPDAVAVTTDRAQMTYRELDDYSNRMARMLIARGVGVESVVAMGLPRSLNTIASTWSIVKSGGAFLPIDPAYPMDRIEHMLVDSGAKVGLTTSEYRGNLPSTIDWLLLDDDAVRSESAEMSADTVTDSDRSAPIHSSNMAYMIYTSGSTGLPKGVVVGHDGLVNIGDDMAEHYGVHHDSVVMAVASPSFDASVFEQLMALSRSTTLALAPVGVFGGDELAEYIRTKHVTHVVITPAALGSLDPDGLEQIECIISAGEALPPEVAARWVGQTNIFNAYGPTETTMISSITRPLTPGAPITIGTPVRGLVEVVLDNRLRPVPTGVIGELFVAGPGVTRGYANRFALTVTRFVASPYGEPGSRMYRTGDLVRWTSDGEIHYVGRADSQVKIRGFRIELGEIDNVLTDHRSVRTAVTVAYEQSSGATVLAAYVVLEEGDGLDHSELLRHAAQRLPSHMIPASVVVLDHLPVTVNGKIDRFRLPEPVLEVREFRAPTTVVEEIVASVFTELMGVDKVGLDDDFFALGGNSLIATRAVSRLGAALNTTVSVRTLFEAPTVGSLAARLQQRSGDSANLLLVPRESTEPAPLSLAQRRMWFLNQFDPSSVAYNIPFAVRLDGELDVAALQVAVLDVIDRHEALRTSYPDTDAGPVQLIHMAEEVVPDLTPVDVDDALLEQTLLTFASTTFDVTTRVPIQGRLYRLDDTRYVLAIVIHHISSDGASMAPLARDIMAAYSARIAWYAPTWAPLPVQYSDYALWQREVLGSEDDPESVISQQERYWAAKLADAPDRLELTTDRPRPARPSFRGATYEFEVDAGLHGAMSKVAARYHTTLFMVVHAAFVAMLSKVTGSTDIVVGTPTAGRGDAAIDDLVGMFVNTLALRTTFDTGTDFESLLASVREDDLAAFANADVPFERLVEVLAPSRSESRHPIFQVMLAFQNLEQSSVELTGLRLSTVEFDLSVAKFDLQLTLIDSTDKNGAPGGMHAAFTYATDLFDRESVASFAERFVRVLRGAVSYPEVPVGDIDVLSSAERRNVIEVWNNTAVTIDPSRTLVDLYDAQVARTPSSVAVEFGDVSLTYAEFDARVNRLARQLISNGVGPESFVVVSMRRSIEMLVGIYAVVKSGAAYVPIDPDQPADRNEYILDKADPMLVLTTTRDDRPGVGTAPVLTVDTLDLTESSPVSPAPIADSERSAPLRASNPAYVIFTSGSTGRPKGVAVSHGAIVNRLLWMQHEYSANAGDVVLQKTPVTFDVSVWELFWALQIGARIAIAVPDGHRDTAYLAQLVEEKSVSIMHFVPSMLSVFVSDLEPNRLPSLRMVFASGEALAASTARRARHLLPTALLHNLYGPTEAAVDVTYHEVVPADHTDVPIGKPVWNTGTLVLDERLGPVPVGVAGELYLTGAQLARGYLGRTDLTADRFVAHPFSSTPGERMYRTGDLVRWRRDGEIVYVGRTDFQVKVRGLRIELGEIESALCDQMAVGNSVVVLRDEVLVAYVVPHFHSVIDVADVRTALVKAVPSYMVPTHFVVLDEFPLNASGKLDRKALPDPVVEAVAYRAPNTAVEETVAGIFGELLGVEKVGLDDDFFALGGNSLIATQVASRVGAALDVHVPVRVVFDNTTVASFASRITALSGPVRPPLVPRERPNVVPLALAQQRMWISNRIEPTSPVYNLPLGIRLEGDLDVDAFRAAVADLVARHEILRTVYPETDGVPRQELHSESIGVEIVDVDPDDVVDRFVNFALAPFDVTSAVPLRLQLMRIGPSSAVLALVVHHISADGFSRVPLTRDLMTAYVARASGSAPNWAPLPVQYADYALWQRDVLGSPRESDSLASAQLSYWKRALDGLPPELDLPRDRDRPVNPTKTGASVHFTLDGETSDLLETVAQSHSATKFMVVHAALSVVLSRLSGSLDVAVGTALAGRGDPALDGLVGMLVNTVVLRVRIDESESFGALVSETRHADLGAFANAEVPFENVVDAVAPGRSSGIHPLFQTALAFRNITPATLELPGLEVSELENPFEPANFDLMLTVDDDGTRAPGGPTTMMLTYATELFDERTARTIGAHLVSILTAAAADPERTVASLPLAEVEAAAPTPTANHVAVDGRPITALFEAAVESDPEAPAMSGPESDVTFAELDTASNKVARVLAGRGVGPGSRVAAGSDPVTWWGALKAGAALVVGADPDAVRFDGGDPALAEASGRPVTYADRTRALEPADTALIVGELSLTHDELGGLVSAEAAALHVTYESRLLTTPAVAPSVSIVAALIAGAMGAAVVSSAGVVHDEIPLEDELADQWVTHVFARAEDLADVDPSELDDLEVTVVDGAGNVSAFASDTTVDVLSIDAAQLRTSAWS</sequence>
<dbReference type="Gene3D" id="3.40.50.980">
    <property type="match status" value="4"/>
</dbReference>
<comment type="similarity">
    <text evidence="2">Belongs to the ATP-dependent AMP-binding enzyme family.</text>
</comment>
<dbReference type="InterPro" id="IPR023213">
    <property type="entry name" value="CAT-like_dom_sf"/>
</dbReference>
<dbReference type="Gene3D" id="2.30.38.10">
    <property type="entry name" value="Luciferase, Domain 3"/>
    <property type="match status" value="2"/>
</dbReference>
<dbReference type="InterPro" id="IPR000873">
    <property type="entry name" value="AMP-dep_synth/lig_dom"/>
</dbReference>
<dbReference type="Gene3D" id="3.40.50.12780">
    <property type="entry name" value="N-terminal domain of ligase-like"/>
    <property type="match status" value="1"/>
</dbReference>
<dbReference type="PROSITE" id="PS50075">
    <property type="entry name" value="CARRIER"/>
    <property type="match status" value="2"/>
</dbReference>
<dbReference type="Gene3D" id="3.30.559.30">
    <property type="entry name" value="Nonribosomal peptide synthetase, condensation domain"/>
    <property type="match status" value="3"/>
</dbReference>
<keyword evidence="3" id="KW-0596">Phosphopantetheine</keyword>
<dbReference type="InterPro" id="IPR025110">
    <property type="entry name" value="AMP-bd_C"/>
</dbReference>
<reference evidence="7" key="1">
    <citation type="journal article" date="2014" name="Int. J. Syst. Evol. Microbiol.">
        <title>Complete genome sequence of Corynebacterium casei LMG S-19264T (=DSM 44701T), isolated from a smear-ripened cheese.</title>
        <authorList>
            <consortium name="US DOE Joint Genome Institute (JGI-PGF)"/>
            <person name="Walter F."/>
            <person name="Albersmeier A."/>
            <person name="Kalinowski J."/>
            <person name="Ruckert C."/>
        </authorList>
    </citation>
    <scope>NUCLEOTIDE SEQUENCE</scope>
    <source>
        <strain evidence="7">CCM 7905</strain>
    </source>
</reference>
<dbReference type="PANTHER" id="PTHR45527:SF1">
    <property type="entry name" value="FATTY ACID SYNTHASE"/>
    <property type="match status" value="1"/>
</dbReference>
<dbReference type="Pfam" id="PF00501">
    <property type="entry name" value="AMP-binding"/>
    <property type="match status" value="2"/>
</dbReference>
<feature type="region of interest" description="Disordered" evidence="5">
    <location>
        <begin position="336"/>
        <end position="360"/>
    </location>
</feature>
<dbReference type="InterPro" id="IPR020845">
    <property type="entry name" value="AMP-binding_CS"/>
</dbReference>
<dbReference type="FunFam" id="2.30.38.10:FF:000001">
    <property type="entry name" value="Non-ribosomal peptide synthetase PvdI"/>
    <property type="match status" value="1"/>
</dbReference>
<dbReference type="FunFam" id="3.30.300.30:FF:000010">
    <property type="entry name" value="Enterobactin synthetase component F"/>
    <property type="match status" value="1"/>
</dbReference>
<dbReference type="Gene3D" id="3.30.300.30">
    <property type="match status" value="2"/>
</dbReference>
<gene>
    <name evidence="7" type="ORF">GCM10007304_09020</name>
</gene>
<dbReference type="GO" id="GO:0009239">
    <property type="term" value="P:enterobactin biosynthetic process"/>
    <property type="evidence" value="ECO:0007669"/>
    <property type="project" value="TreeGrafter"/>
</dbReference>
<dbReference type="FunFam" id="3.40.50.980:FF:000002">
    <property type="entry name" value="Enterobactin synthetase component F"/>
    <property type="match status" value="1"/>
</dbReference>
<dbReference type="PANTHER" id="PTHR45527">
    <property type="entry name" value="NONRIBOSOMAL PEPTIDE SYNTHETASE"/>
    <property type="match status" value="1"/>
</dbReference>
<dbReference type="RefSeq" id="WP_188543455.1">
    <property type="nucleotide sequence ID" value="NZ_BMCU01000001.1"/>
</dbReference>
<dbReference type="InterPro" id="IPR045851">
    <property type="entry name" value="AMP-bd_C_sf"/>
</dbReference>
<evidence type="ECO:0000256" key="2">
    <source>
        <dbReference type="ARBA" id="ARBA00006432"/>
    </source>
</evidence>
<evidence type="ECO:0000256" key="5">
    <source>
        <dbReference type="SAM" id="MobiDB-lite"/>
    </source>
</evidence>
<dbReference type="GO" id="GO:0031177">
    <property type="term" value="F:phosphopantetheine binding"/>
    <property type="evidence" value="ECO:0007669"/>
    <property type="project" value="InterPro"/>
</dbReference>
<name>A0A917CSK1_9NOCA</name>
<dbReference type="GO" id="GO:0009366">
    <property type="term" value="C:enterobactin synthetase complex"/>
    <property type="evidence" value="ECO:0007669"/>
    <property type="project" value="TreeGrafter"/>
</dbReference>
<dbReference type="SUPFAM" id="SSF47336">
    <property type="entry name" value="ACP-like"/>
    <property type="match status" value="2"/>
</dbReference>
<protein>
    <recommendedName>
        <fullName evidence="6">Carrier domain-containing protein</fullName>
    </recommendedName>
</protein>
<dbReference type="CDD" id="cd19540">
    <property type="entry name" value="LCL_NRPS-like"/>
    <property type="match status" value="2"/>
</dbReference>
<evidence type="ECO:0000259" key="6">
    <source>
        <dbReference type="PROSITE" id="PS50075"/>
    </source>
</evidence>
<dbReference type="GO" id="GO:0005829">
    <property type="term" value="C:cytosol"/>
    <property type="evidence" value="ECO:0007669"/>
    <property type="project" value="TreeGrafter"/>
</dbReference>
<comment type="cofactor">
    <cofactor evidence="1">
        <name>pantetheine 4'-phosphate</name>
        <dbReference type="ChEBI" id="CHEBI:47942"/>
    </cofactor>
</comment>
<dbReference type="Pfam" id="PF13193">
    <property type="entry name" value="AMP-binding_C"/>
    <property type="match status" value="2"/>
</dbReference>
<dbReference type="FunFam" id="3.30.300.30:FF:000015">
    <property type="entry name" value="Nonribosomal peptide synthase SidD"/>
    <property type="match status" value="1"/>
</dbReference>
<dbReference type="NCBIfam" id="NF003417">
    <property type="entry name" value="PRK04813.1"/>
    <property type="match status" value="2"/>
</dbReference>
<evidence type="ECO:0000256" key="3">
    <source>
        <dbReference type="ARBA" id="ARBA00022450"/>
    </source>
</evidence>
<dbReference type="EMBL" id="BMCU01000001">
    <property type="protein sequence ID" value="GGF97249.1"/>
    <property type="molecule type" value="Genomic_DNA"/>
</dbReference>
<dbReference type="InterPro" id="IPR020806">
    <property type="entry name" value="PKS_PP-bd"/>
</dbReference>
<dbReference type="FunFam" id="3.40.50.980:FF:000001">
    <property type="entry name" value="Non-ribosomal peptide synthetase"/>
    <property type="match status" value="2"/>
</dbReference>
<dbReference type="GO" id="GO:0008610">
    <property type="term" value="P:lipid biosynthetic process"/>
    <property type="evidence" value="ECO:0007669"/>
    <property type="project" value="UniProtKB-ARBA"/>
</dbReference>
<dbReference type="Pfam" id="PF00668">
    <property type="entry name" value="Condensation"/>
    <property type="match status" value="3"/>
</dbReference>
<dbReference type="Pfam" id="PF00550">
    <property type="entry name" value="PP-binding"/>
    <property type="match status" value="2"/>
</dbReference>
<dbReference type="SUPFAM" id="SSF56801">
    <property type="entry name" value="Acetyl-CoA synthetase-like"/>
    <property type="match status" value="3"/>
</dbReference>
<keyword evidence="4" id="KW-0597">Phosphoprotein</keyword>
<organism evidence="7 8">
    <name type="scientific">Rhodococcoides trifolii</name>
    <dbReference type="NCBI Taxonomy" id="908250"/>
    <lineage>
        <taxon>Bacteria</taxon>
        <taxon>Bacillati</taxon>
        <taxon>Actinomycetota</taxon>
        <taxon>Actinomycetes</taxon>
        <taxon>Mycobacteriales</taxon>
        <taxon>Nocardiaceae</taxon>
        <taxon>Rhodococcoides</taxon>
    </lineage>
</organism>
<feature type="domain" description="Carrier" evidence="6">
    <location>
        <begin position="2038"/>
        <end position="2113"/>
    </location>
</feature>
<dbReference type="FunFam" id="3.40.50.12780:FF:000012">
    <property type="entry name" value="Non-ribosomal peptide synthetase"/>
    <property type="match status" value="1"/>
</dbReference>
<evidence type="ECO:0000256" key="4">
    <source>
        <dbReference type="ARBA" id="ARBA00022553"/>
    </source>
</evidence>
<feature type="domain" description="Carrier" evidence="6">
    <location>
        <begin position="976"/>
        <end position="1051"/>
    </location>
</feature>
<dbReference type="InterPro" id="IPR006162">
    <property type="entry name" value="Ppantetheine_attach_site"/>
</dbReference>
<dbReference type="Gene3D" id="1.10.1200.10">
    <property type="entry name" value="ACP-like"/>
    <property type="match status" value="2"/>
</dbReference>
<dbReference type="Gene3D" id="3.30.559.10">
    <property type="entry name" value="Chloramphenicol acetyltransferase-like domain"/>
    <property type="match status" value="3"/>
</dbReference>